<name>A0ABY8C9B3_9GAMM</name>
<keyword evidence="2" id="KW-1185">Reference proteome</keyword>
<dbReference type="EMBL" id="CP102381">
    <property type="protein sequence ID" value="WEJ62509.1"/>
    <property type="molecule type" value="Genomic_DNA"/>
</dbReference>
<evidence type="ECO:0000313" key="2">
    <source>
        <dbReference type="Proteomes" id="UP001222275"/>
    </source>
</evidence>
<dbReference type="Proteomes" id="UP001222275">
    <property type="component" value="Chromosome"/>
</dbReference>
<sequence>MPLLRMTILGLGLLAAVFLVVSAKYSVQQWQSLQVSQAKYLSAEKKVRAMSELKEQLPAFENYQNKLQSINRAVLKDSLNDAGWTTKSVIVKNSVISRQDVAGFLKGIANKNDQWFKPQKFALTTMSERDDLFHWTRKSSNQLNLLLEGEYMIRRPL</sequence>
<proteinExistence type="predicted"/>
<protein>
    <submittedName>
        <fullName evidence="1">Uncharacterized protein</fullName>
    </submittedName>
</protein>
<reference evidence="1 2" key="1">
    <citation type="submission" date="2022-06" db="EMBL/GenBank/DDBJ databases">
        <title>Thiomicrohabdus sp. nov, an obligately chemolithoautotrophic, sulfur-oxidizing bacterium isolated from beach of Guanyin Mountain. Amoy.</title>
        <authorList>
            <person name="Zhu H."/>
        </authorList>
    </citation>
    <scope>NUCLEOTIDE SEQUENCE [LARGE SCALE GENOMIC DNA]</scope>
    <source>
        <strain evidence="1 2">XGS-01</strain>
    </source>
</reference>
<dbReference type="RefSeq" id="WP_275594767.1">
    <property type="nucleotide sequence ID" value="NZ_CP102381.1"/>
</dbReference>
<evidence type="ECO:0000313" key="1">
    <source>
        <dbReference type="EMBL" id="WEJ62509.1"/>
    </source>
</evidence>
<organism evidence="1 2">
    <name type="scientific">Thiomicrorhabdus lithotrophica</name>
    <dbReference type="NCBI Taxonomy" id="2949997"/>
    <lineage>
        <taxon>Bacteria</taxon>
        <taxon>Pseudomonadati</taxon>
        <taxon>Pseudomonadota</taxon>
        <taxon>Gammaproteobacteria</taxon>
        <taxon>Thiotrichales</taxon>
        <taxon>Piscirickettsiaceae</taxon>
        <taxon>Thiomicrorhabdus</taxon>
    </lineage>
</organism>
<accession>A0ABY8C9B3</accession>
<gene>
    <name evidence="1" type="ORF">NR989_10900</name>
</gene>